<dbReference type="SMART" id="SM00220">
    <property type="entry name" value="S_TKc"/>
    <property type="match status" value="1"/>
</dbReference>
<keyword evidence="3" id="KW-1185">Reference proteome</keyword>
<accession>A0A9P7YTD1</accession>
<dbReference type="PANTHER" id="PTHR37542">
    <property type="entry name" value="HELO DOMAIN-CONTAINING PROTEIN-RELATED"/>
    <property type="match status" value="1"/>
</dbReference>
<dbReference type="EMBL" id="MU251359">
    <property type="protein sequence ID" value="KAG9239395.1"/>
    <property type="molecule type" value="Genomic_DNA"/>
</dbReference>
<dbReference type="PROSITE" id="PS50011">
    <property type="entry name" value="PROTEIN_KINASE_DOM"/>
    <property type="match status" value="1"/>
</dbReference>
<reference evidence="2" key="1">
    <citation type="journal article" date="2021" name="IMA Fungus">
        <title>Genomic characterization of three marine fungi, including Emericellopsis atlantica sp. nov. with signatures of a generalist lifestyle and marine biomass degradation.</title>
        <authorList>
            <person name="Hagestad O.C."/>
            <person name="Hou L."/>
            <person name="Andersen J.H."/>
            <person name="Hansen E.H."/>
            <person name="Altermark B."/>
            <person name="Li C."/>
            <person name="Kuhnert E."/>
            <person name="Cox R.J."/>
            <person name="Crous P.W."/>
            <person name="Spatafora J.W."/>
            <person name="Lail K."/>
            <person name="Amirebrahimi M."/>
            <person name="Lipzen A."/>
            <person name="Pangilinan J."/>
            <person name="Andreopoulos W."/>
            <person name="Hayes R.D."/>
            <person name="Ng V."/>
            <person name="Grigoriev I.V."/>
            <person name="Jackson S.A."/>
            <person name="Sutton T.D.S."/>
            <person name="Dobson A.D.W."/>
            <person name="Rama T."/>
        </authorList>
    </citation>
    <scope>NUCLEOTIDE SEQUENCE</scope>
    <source>
        <strain evidence="2">TRa018bII</strain>
    </source>
</reference>
<dbReference type="GO" id="GO:0004672">
    <property type="term" value="F:protein kinase activity"/>
    <property type="evidence" value="ECO:0007669"/>
    <property type="project" value="InterPro"/>
</dbReference>
<comment type="caution">
    <text evidence="2">The sequence shown here is derived from an EMBL/GenBank/DDBJ whole genome shotgun (WGS) entry which is preliminary data.</text>
</comment>
<dbReference type="GO" id="GO:0005524">
    <property type="term" value="F:ATP binding"/>
    <property type="evidence" value="ECO:0007669"/>
    <property type="project" value="InterPro"/>
</dbReference>
<dbReference type="SUPFAM" id="SSF56112">
    <property type="entry name" value="Protein kinase-like (PK-like)"/>
    <property type="match status" value="1"/>
</dbReference>
<dbReference type="InterPro" id="IPR011009">
    <property type="entry name" value="Kinase-like_dom_sf"/>
</dbReference>
<dbReference type="Proteomes" id="UP000824998">
    <property type="component" value="Unassembled WGS sequence"/>
</dbReference>
<evidence type="ECO:0000259" key="1">
    <source>
        <dbReference type="PROSITE" id="PS50011"/>
    </source>
</evidence>
<proteinExistence type="predicted"/>
<feature type="domain" description="Protein kinase" evidence="1">
    <location>
        <begin position="170"/>
        <end position="500"/>
    </location>
</feature>
<sequence>MAELILAIIGGVDASINLANRALKTYRAFRTADEGIDEKLVLLEAHWVKLEVQLNFLKKISGQLEGGFAQSQFDLLQKLQGKLVQATSRIEMLASKGSRKLKYAVVRDGLDELMAELEAWESRFDPTWYLIIRMSSVAIDSALGDSRQEQATTLGENKSLLDNIHALRNAIRPRTTNNNAIGDRVSINLDISGLHDATERAIPFSPAKAILRKGSTKLLISETVKPLSGNFAHVKLDVEHLGRILKQIDPDTFGLLRCHGILKRRDPSQHLVAVDMIYETPQDSLPPRSLRQLLLEQKPVSVSALVQMAKQLVRSVSSIHSCDFVHKNVRPENILVFPHGSSSLGPSVLLGFSQFRHAHFQTSLLGDPAWHRNLYRHPQRQGAFVRERYVMQHDIFSLGVCLLEIGLWRSFVWYPHDSTNCVPVPGMALGLALSDADFHTVNSTASLRIREHLVEVAKRELPSRLGDMYTDIVLACLNCLEPGNEAFGSEEDLADEDGILVGVRFVEKILTKVNEIFV</sequence>
<organism evidence="2 3">
    <name type="scientific">Amylocarpus encephaloides</name>
    <dbReference type="NCBI Taxonomy" id="45428"/>
    <lineage>
        <taxon>Eukaryota</taxon>
        <taxon>Fungi</taxon>
        <taxon>Dikarya</taxon>
        <taxon>Ascomycota</taxon>
        <taxon>Pezizomycotina</taxon>
        <taxon>Leotiomycetes</taxon>
        <taxon>Helotiales</taxon>
        <taxon>Helotiales incertae sedis</taxon>
        <taxon>Amylocarpus</taxon>
    </lineage>
</organism>
<protein>
    <recommendedName>
        <fullName evidence="1">Protein kinase domain-containing protein</fullName>
    </recommendedName>
</protein>
<name>A0A9P7YTD1_9HELO</name>
<dbReference type="OrthoDB" id="1911848at2759"/>
<gene>
    <name evidence="2" type="ORF">BJ875DRAFT_189723</name>
</gene>
<dbReference type="AlphaFoldDB" id="A0A9P7YTD1"/>
<evidence type="ECO:0000313" key="3">
    <source>
        <dbReference type="Proteomes" id="UP000824998"/>
    </source>
</evidence>
<dbReference type="PANTHER" id="PTHR37542:SF1">
    <property type="entry name" value="PRION-INHIBITION AND PROPAGATION HELO DOMAIN-CONTAINING PROTEIN"/>
    <property type="match status" value="1"/>
</dbReference>
<evidence type="ECO:0000313" key="2">
    <source>
        <dbReference type="EMBL" id="KAG9239395.1"/>
    </source>
</evidence>
<dbReference type="InterPro" id="IPR000719">
    <property type="entry name" value="Prot_kinase_dom"/>
</dbReference>
<dbReference type="Gene3D" id="1.10.510.10">
    <property type="entry name" value="Transferase(Phosphotransferase) domain 1"/>
    <property type="match status" value="1"/>
</dbReference>